<dbReference type="PANTHER" id="PTHR42756:SF1">
    <property type="entry name" value="TRANSCRIPTIONAL REPRESSOR OF EMRAB OPERON"/>
    <property type="match status" value="1"/>
</dbReference>
<evidence type="ECO:0000259" key="4">
    <source>
        <dbReference type="PROSITE" id="PS50995"/>
    </source>
</evidence>
<evidence type="ECO:0000256" key="2">
    <source>
        <dbReference type="ARBA" id="ARBA00023125"/>
    </source>
</evidence>
<evidence type="ECO:0000256" key="1">
    <source>
        <dbReference type="ARBA" id="ARBA00023015"/>
    </source>
</evidence>
<dbReference type="PROSITE" id="PS50995">
    <property type="entry name" value="HTH_MARR_2"/>
    <property type="match status" value="1"/>
</dbReference>
<dbReference type="InterPro" id="IPR036388">
    <property type="entry name" value="WH-like_DNA-bd_sf"/>
</dbReference>
<dbReference type="RefSeq" id="WP_268004934.1">
    <property type="nucleotide sequence ID" value="NZ_BSUT01000001.1"/>
</dbReference>
<dbReference type="EMBL" id="CP104067">
    <property type="protein sequence ID" value="WAH41033.1"/>
    <property type="molecule type" value="Genomic_DNA"/>
</dbReference>
<dbReference type="Pfam" id="PF01047">
    <property type="entry name" value="MarR"/>
    <property type="match status" value="1"/>
</dbReference>
<dbReference type="InterPro" id="IPR036390">
    <property type="entry name" value="WH_DNA-bd_sf"/>
</dbReference>
<dbReference type="SUPFAM" id="SSF46785">
    <property type="entry name" value="Winged helix' DNA-binding domain"/>
    <property type="match status" value="1"/>
</dbReference>
<gene>
    <name evidence="5" type="ORF">NZD89_22525</name>
</gene>
<keyword evidence="1" id="KW-0805">Transcription regulation</keyword>
<dbReference type="PANTHER" id="PTHR42756">
    <property type="entry name" value="TRANSCRIPTIONAL REGULATOR, MARR"/>
    <property type="match status" value="1"/>
</dbReference>
<accession>A0ABY6ZDR5</accession>
<dbReference type="PRINTS" id="PR00598">
    <property type="entry name" value="HTHMARR"/>
</dbReference>
<reference evidence="5" key="1">
    <citation type="submission" date="2022-08" db="EMBL/GenBank/DDBJ databases">
        <title>Alicyclobacillus fastidiosus DSM 17978, complete genome.</title>
        <authorList>
            <person name="Wang Q."/>
            <person name="Cai R."/>
            <person name="Wang Z."/>
        </authorList>
    </citation>
    <scope>NUCLEOTIDE SEQUENCE</scope>
    <source>
        <strain evidence="5">DSM 17978</strain>
    </source>
</reference>
<dbReference type="InterPro" id="IPR022689">
    <property type="entry name" value="Iron_dep_repressor"/>
</dbReference>
<keyword evidence="3" id="KW-0804">Transcription</keyword>
<dbReference type="SMART" id="SM00529">
    <property type="entry name" value="HTH_DTXR"/>
    <property type="match status" value="1"/>
</dbReference>
<evidence type="ECO:0000256" key="3">
    <source>
        <dbReference type="ARBA" id="ARBA00023163"/>
    </source>
</evidence>
<dbReference type="InterPro" id="IPR000835">
    <property type="entry name" value="HTH_MarR-typ"/>
</dbReference>
<dbReference type="Proteomes" id="UP001164761">
    <property type="component" value="Chromosome"/>
</dbReference>
<keyword evidence="6" id="KW-1185">Reference proteome</keyword>
<dbReference type="SMART" id="SM00347">
    <property type="entry name" value="HTH_MARR"/>
    <property type="match status" value="1"/>
</dbReference>
<protein>
    <submittedName>
        <fullName evidence="5">MarR family transcriptional regulator</fullName>
    </submittedName>
</protein>
<keyword evidence="2" id="KW-0238">DNA-binding</keyword>
<evidence type="ECO:0000313" key="5">
    <source>
        <dbReference type="EMBL" id="WAH41033.1"/>
    </source>
</evidence>
<proteinExistence type="predicted"/>
<sequence length="161" mass="18027">MEEEPQLTNALSPAVGRLQLALHKLGKSIAEPVVARIEGLTRGQIFMLYHIRQSDRCTVSELAGKMDVKPSAITVMLDRLENNGYVSRERDTEDRRVVNVVLTDFARSVIDDAVDMHNRLVDHHLAQLLQNEVEQLLNTLEKLAEVAATADVDTILDSESR</sequence>
<dbReference type="Gene3D" id="1.10.10.10">
    <property type="entry name" value="Winged helix-like DNA-binding domain superfamily/Winged helix DNA-binding domain"/>
    <property type="match status" value="1"/>
</dbReference>
<feature type="domain" description="HTH marR-type" evidence="4">
    <location>
        <begin position="4"/>
        <end position="145"/>
    </location>
</feature>
<evidence type="ECO:0000313" key="6">
    <source>
        <dbReference type="Proteomes" id="UP001164761"/>
    </source>
</evidence>
<name>A0ABY6ZDR5_9BACL</name>
<organism evidence="5 6">
    <name type="scientific">Alicyclobacillus fastidiosus</name>
    <dbReference type="NCBI Taxonomy" id="392011"/>
    <lineage>
        <taxon>Bacteria</taxon>
        <taxon>Bacillati</taxon>
        <taxon>Bacillota</taxon>
        <taxon>Bacilli</taxon>
        <taxon>Bacillales</taxon>
        <taxon>Alicyclobacillaceae</taxon>
        <taxon>Alicyclobacillus</taxon>
    </lineage>
</organism>